<dbReference type="GO" id="GO:0004853">
    <property type="term" value="F:uroporphyrinogen decarboxylase activity"/>
    <property type="evidence" value="ECO:0007669"/>
    <property type="project" value="InterPro"/>
</dbReference>
<reference evidence="2" key="1">
    <citation type="journal article" date="2014" name="Front. Microbiol.">
        <title>High frequency of phylogenetically diverse reductive dehalogenase-homologous genes in deep subseafloor sedimentary metagenomes.</title>
        <authorList>
            <person name="Kawai M."/>
            <person name="Futagami T."/>
            <person name="Toyoda A."/>
            <person name="Takaki Y."/>
            <person name="Nishi S."/>
            <person name="Hori S."/>
            <person name="Arai W."/>
            <person name="Tsubouchi T."/>
            <person name="Morono Y."/>
            <person name="Uchiyama I."/>
            <person name="Ito T."/>
            <person name="Fujiyama A."/>
            <person name="Inagaki F."/>
            <person name="Takami H."/>
        </authorList>
    </citation>
    <scope>NUCLEOTIDE SEQUENCE</scope>
    <source>
        <strain evidence="2">Expedition CK06-06</strain>
    </source>
</reference>
<protein>
    <recommendedName>
        <fullName evidence="1">Uroporphyrinogen decarboxylase (URO-D) domain-containing protein</fullName>
    </recommendedName>
</protein>
<gene>
    <name evidence="2" type="ORF">S01H4_25339</name>
</gene>
<dbReference type="Pfam" id="PF01208">
    <property type="entry name" value="URO-D"/>
    <property type="match status" value="1"/>
</dbReference>
<dbReference type="InterPro" id="IPR000257">
    <property type="entry name" value="Uroporphyrinogen_deCOase"/>
</dbReference>
<sequence>IFDSWAGELGKAEFMEFSYPYLDIMVAEVKERVCDL</sequence>
<accession>X1A2V6</accession>
<feature type="non-terminal residue" evidence="2">
    <location>
        <position position="1"/>
    </location>
</feature>
<comment type="caution">
    <text evidence="2">The sequence shown here is derived from an EMBL/GenBank/DDBJ whole genome shotgun (WGS) entry which is preliminary data.</text>
</comment>
<proteinExistence type="predicted"/>
<evidence type="ECO:0000313" key="2">
    <source>
        <dbReference type="EMBL" id="GAG76400.1"/>
    </source>
</evidence>
<organism evidence="2">
    <name type="scientific">marine sediment metagenome</name>
    <dbReference type="NCBI Taxonomy" id="412755"/>
    <lineage>
        <taxon>unclassified sequences</taxon>
        <taxon>metagenomes</taxon>
        <taxon>ecological metagenomes</taxon>
    </lineage>
</organism>
<dbReference type="InterPro" id="IPR038071">
    <property type="entry name" value="UROD/MetE-like_sf"/>
</dbReference>
<dbReference type="SUPFAM" id="SSF51726">
    <property type="entry name" value="UROD/MetE-like"/>
    <property type="match status" value="1"/>
</dbReference>
<feature type="domain" description="Uroporphyrinogen decarboxylase (URO-D)" evidence="1">
    <location>
        <begin position="1"/>
        <end position="32"/>
    </location>
</feature>
<dbReference type="EMBL" id="BART01012043">
    <property type="protein sequence ID" value="GAG76400.1"/>
    <property type="molecule type" value="Genomic_DNA"/>
</dbReference>
<evidence type="ECO:0000259" key="1">
    <source>
        <dbReference type="Pfam" id="PF01208"/>
    </source>
</evidence>
<dbReference type="AlphaFoldDB" id="X1A2V6"/>
<name>X1A2V6_9ZZZZ</name>
<dbReference type="GO" id="GO:0006779">
    <property type="term" value="P:porphyrin-containing compound biosynthetic process"/>
    <property type="evidence" value="ECO:0007669"/>
    <property type="project" value="InterPro"/>
</dbReference>